<organism evidence="6 7">
    <name type="scientific">Eumeta variegata</name>
    <name type="common">Bagworm moth</name>
    <name type="synonym">Eumeta japonica</name>
    <dbReference type="NCBI Taxonomy" id="151549"/>
    <lineage>
        <taxon>Eukaryota</taxon>
        <taxon>Metazoa</taxon>
        <taxon>Ecdysozoa</taxon>
        <taxon>Arthropoda</taxon>
        <taxon>Hexapoda</taxon>
        <taxon>Insecta</taxon>
        <taxon>Pterygota</taxon>
        <taxon>Neoptera</taxon>
        <taxon>Endopterygota</taxon>
        <taxon>Lepidoptera</taxon>
        <taxon>Glossata</taxon>
        <taxon>Ditrysia</taxon>
        <taxon>Tineoidea</taxon>
        <taxon>Psychidae</taxon>
        <taxon>Oiketicinae</taxon>
        <taxon>Eumeta</taxon>
    </lineage>
</organism>
<evidence type="ECO:0000256" key="1">
    <source>
        <dbReference type="ARBA" id="ARBA00004141"/>
    </source>
</evidence>
<name>A0A4C1T6D0_EUMVA</name>
<dbReference type="EMBL" id="BGZK01000037">
    <property type="protein sequence ID" value="GBP09745.1"/>
    <property type="molecule type" value="Genomic_DNA"/>
</dbReference>
<dbReference type="OrthoDB" id="3026777at2759"/>
<evidence type="ECO:0000256" key="3">
    <source>
        <dbReference type="ARBA" id="ARBA00022989"/>
    </source>
</evidence>
<proteinExistence type="predicted"/>
<accession>A0A4C1T6D0</accession>
<evidence type="ECO:0000256" key="4">
    <source>
        <dbReference type="ARBA" id="ARBA00023136"/>
    </source>
</evidence>
<keyword evidence="3 5" id="KW-1133">Transmembrane helix</keyword>
<dbReference type="GO" id="GO:0016020">
    <property type="term" value="C:membrane"/>
    <property type="evidence" value="ECO:0007669"/>
    <property type="project" value="UniProtKB-SubCell"/>
</dbReference>
<evidence type="ECO:0000256" key="2">
    <source>
        <dbReference type="ARBA" id="ARBA00022692"/>
    </source>
</evidence>
<dbReference type="PANTHER" id="PTHR23507">
    <property type="entry name" value="ZGC:174356"/>
    <property type="match status" value="1"/>
</dbReference>
<evidence type="ECO:0000313" key="6">
    <source>
        <dbReference type="EMBL" id="GBP09745.1"/>
    </source>
</evidence>
<protein>
    <submittedName>
        <fullName evidence="6">Uncharacterized protein</fullName>
    </submittedName>
</protein>
<comment type="subcellular location">
    <subcellularLocation>
        <location evidence="1">Membrane</location>
        <topology evidence="1">Multi-pass membrane protein</topology>
    </subcellularLocation>
</comment>
<dbReference type="AlphaFoldDB" id="A0A4C1T6D0"/>
<sequence>MAQNRNSGGEGESQMTYWFTRYKFKFTEVDYSLFLAYSALVGSVEPHNALVTPLKLRVSVASSDRPLSRDSRARLCPGNATNKENRKILQQFSIILKYCRIKTAVCYLYGRYIAAFDGTTERHFAHSHLGVASTAFSYAVTASSARSFITIYLFSKRWNIEDSVIGVIACASRVCASVLYALAPSRPAYFLGPALDMFSSAAATSLRSIASKLVEEDEIVCTKTFVADSVDDSWQTLIRTGLVYGGLEFRQDSKFEMKEIKKKTMRLGEGCSDLPGARCRSVCAGDNARNDRLPLCFGKVSSLISISEALVPVVYSPVYSRVYLTTLGGFAGAFYLISAALAAPAVAIFM</sequence>
<keyword evidence="7" id="KW-1185">Reference proteome</keyword>
<dbReference type="Proteomes" id="UP000299102">
    <property type="component" value="Unassembled WGS sequence"/>
</dbReference>
<feature type="transmembrane region" description="Helical" evidence="5">
    <location>
        <begin position="322"/>
        <end position="349"/>
    </location>
</feature>
<evidence type="ECO:0000313" key="7">
    <source>
        <dbReference type="Proteomes" id="UP000299102"/>
    </source>
</evidence>
<keyword evidence="2 5" id="KW-0812">Transmembrane</keyword>
<dbReference type="PANTHER" id="PTHR23507:SF1">
    <property type="entry name" value="FI18259P1-RELATED"/>
    <property type="match status" value="1"/>
</dbReference>
<comment type="caution">
    <text evidence="6">The sequence shown here is derived from an EMBL/GenBank/DDBJ whole genome shotgun (WGS) entry which is preliminary data.</text>
</comment>
<keyword evidence="4 5" id="KW-0472">Membrane</keyword>
<reference evidence="6 7" key="1">
    <citation type="journal article" date="2019" name="Commun. Biol.">
        <title>The bagworm genome reveals a unique fibroin gene that provides high tensile strength.</title>
        <authorList>
            <person name="Kono N."/>
            <person name="Nakamura H."/>
            <person name="Ohtoshi R."/>
            <person name="Tomita M."/>
            <person name="Numata K."/>
            <person name="Arakawa K."/>
        </authorList>
    </citation>
    <scope>NUCLEOTIDE SEQUENCE [LARGE SCALE GENOMIC DNA]</scope>
</reference>
<dbReference type="GO" id="GO:0022857">
    <property type="term" value="F:transmembrane transporter activity"/>
    <property type="evidence" value="ECO:0007669"/>
    <property type="project" value="TreeGrafter"/>
</dbReference>
<evidence type="ECO:0000256" key="5">
    <source>
        <dbReference type="SAM" id="Phobius"/>
    </source>
</evidence>
<gene>
    <name evidence="6" type="ORF">EVAR_81035_1</name>
</gene>